<evidence type="ECO:0000313" key="25">
    <source>
        <dbReference type="EMBL" id="RJL12796.1"/>
    </source>
</evidence>
<keyword evidence="8 21" id="KW-0349">Heme</keyword>
<comment type="caution">
    <text evidence="25">The sequence shown here is derived from an EMBL/GenBank/DDBJ whole genome shotgun (WGS) entry which is preliminary data.</text>
</comment>
<dbReference type="NCBIfam" id="TIGR00782">
    <property type="entry name" value="ccoP"/>
    <property type="match status" value="1"/>
</dbReference>
<evidence type="ECO:0000256" key="22">
    <source>
        <dbReference type="SAM" id="MobiDB-lite"/>
    </source>
</evidence>
<evidence type="ECO:0000256" key="12">
    <source>
        <dbReference type="ARBA" id="ARBA00022737"/>
    </source>
</evidence>
<dbReference type="Gene3D" id="1.10.760.10">
    <property type="entry name" value="Cytochrome c-like domain"/>
    <property type="match status" value="2"/>
</dbReference>
<dbReference type="PANTHER" id="PTHR33751:SF1">
    <property type="entry name" value="CBB3-TYPE CYTOCHROME C OXIDASE SUBUNIT FIXP"/>
    <property type="match status" value="1"/>
</dbReference>
<evidence type="ECO:0000256" key="10">
    <source>
        <dbReference type="ARBA" id="ARBA00022692"/>
    </source>
</evidence>
<keyword evidence="11 21" id="KW-0479">Metal-binding</keyword>
<evidence type="ECO:0000256" key="11">
    <source>
        <dbReference type="ARBA" id="ARBA00022723"/>
    </source>
</evidence>
<dbReference type="GO" id="GO:0016491">
    <property type="term" value="F:oxidoreductase activity"/>
    <property type="evidence" value="ECO:0007669"/>
    <property type="project" value="UniProtKB-KW"/>
</dbReference>
<name>A0A419A5Y7_9RHOB</name>
<evidence type="ECO:0000256" key="20">
    <source>
        <dbReference type="ARBA" id="ARBA00029635"/>
    </source>
</evidence>
<keyword evidence="18" id="KW-0406">Ion transport</keyword>
<keyword evidence="6" id="KW-1003">Cell membrane</keyword>
<evidence type="ECO:0000256" key="18">
    <source>
        <dbReference type="ARBA" id="ARBA00023065"/>
    </source>
</evidence>
<dbReference type="GO" id="GO:0009055">
    <property type="term" value="F:electron transfer activity"/>
    <property type="evidence" value="ECO:0007669"/>
    <property type="project" value="InterPro"/>
</dbReference>
<evidence type="ECO:0000256" key="5">
    <source>
        <dbReference type="ARBA" id="ARBA00022448"/>
    </source>
</evidence>
<dbReference type="Proteomes" id="UP000283587">
    <property type="component" value="Unassembled WGS sequence"/>
</dbReference>
<dbReference type="InterPro" id="IPR004678">
    <property type="entry name" value="Cyt_c_oxidase_cbb3_su3"/>
</dbReference>
<evidence type="ECO:0000256" key="14">
    <source>
        <dbReference type="ARBA" id="ARBA00022982"/>
    </source>
</evidence>
<dbReference type="OrthoDB" id="9811281at2"/>
<keyword evidence="9" id="KW-0679">Respiratory chain</keyword>
<feature type="domain" description="Cytochrome c" evidence="24">
    <location>
        <begin position="272"/>
        <end position="353"/>
    </location>
</feature>
<dbReference type="Pfam" id="PF13442">
    <property type="entry name" value="Cytochrome_CBB3"/>
    <property type="match status" value="2"/>
</dbReference>
<dbReference type="UniPathway" id="UPA00705"/>
<dbReference type="GO" id="GO:0006119">
    <property type="term" value="P:oxidative phosphorylation"/>
    <property type="evidence" value="ECO:0007669"/>
    <property type="project" value="UniProtKB-UniPathway"/>
</dbReference>
<proteinExistence type="inferred from homology"/>
<feature type="domain" description="Cytochrome c" evidence="24">
    <location>
        <begin position="175"/>
        <end position="265"/>
    </location>
</feature>
<evidence type="ECO:0000256" key="9">
    <source>
        <dbReference type="ARBA" id="ARBA00022660"/>
    </source>
</evidence>
<dbReference type="GO" id="GO:0020037">
    <property type="term" value="F:heme binding"/>
    <property type="evidence" value="ECO:0007669"/>
    <property type="project" value="InterPro"/>
</dbReference>
<keyword evidence="14" id="KW-0249">Electron transport</keyword>
<dbReference type="Pfam" id="PF14715">
    <property type="entry name" value="FixP_N"/>
    <property type="match status" value="1"/>
</dbReference>
<dbReference type="SUPFAM" id="SSF46626">
    <property type="entry name" value="Cytochrome c"/>
    <property type="match status" value="2"/>
</dbReference>
<dbReference type="InterPro" id="IPR032858">
    <property type="entry name" value="CcoP_N"/>
</dbReference>
<keyword evidence="19 23" id="KW-0472">Membrane</keyword>
<dbReference type="PROSITE" id="PS51007">
    <property type="entry name" value="CYTC"/>
    <property type="match status" value="2"/>
</dbReference>
<protein>
    <recommendedName>
        <fullName evidence="20">Cytochrome c oxidase subunit III</fullName>
    </recommendedName>
</protein>
<comment type="pathway">
    <text evidence="3">Energy metabolism; oxidative phosphorylation.</text>
</comment>
<evidence type="ECO:0000256" key="23">
    <source>
        <dbReference type="SAM" id="Phobius"/>
    </source>
</evidence>
<keyword evidence="5" id="KW-0813">Transport</keyword>
<dbReference type="InterPro" id="IPR038414">
    <property type="entry name" value="CcoP_N_sf"/>
</dbReference>
<dbReference type="InterPro" id="IPR050597">
    <property type="entry name" value="Cytochrome_c_Oxidase_Subunit"/>
</dbReference>
<evidence type="ECO:0000256" key="7">
    <source>
        <dbReference type="ARBA" id="ARBA00022519"/>
    </source>
</evidence>
<evidence type="ECO:0000313" key="26">
    <source>
        <dbReference type="Proteomes" id="UP000283587"/>
    </source>
</evidence>
<dbReference type="InterPro" id="IPR008168">
    <property type="entry name" value="Cyt_C_IC"/>
</dbReference>
<reference evidence="26" key="1">
    <citation type="submission" date="2018-09" db="EMBL/GenBank/DDBJ databases">
        <title>Paracoccus onubensis nov. sp. a moderate halophilic bacterium isolated from Gruta de las Maravillas (Aracena, Spain).</title>
        <authorList>
            <person name="Jurado V."/>
            <person name="Gutierrez-Patricio S."/>
            <person name="Gonzalez-Pimentel J.L."/>
            <person name="Miller A.Z."/>
            <person name="Laiz L."/>
            <person name="Saiz-Jimenez C."/>
        </authorList>
    </citation>
    <scope>NUCLEOTIDE SEQUENCE [LARGE SCALE GENOMIC DNA]</scope>
    <source>
        <strain evidence="26">DSM 26381</strain>
    </source>
</reference>
<evidence type="ECO:0000256" key="17">
    <source>
        <dbReference type="ARBA" id="ARBA00023004"/>
    </source>
</evidence>
<dbReference type="EMBL" id="QZEW01000047">
    <property type="protein sequence ID" value="RJL12796.1"/>
    <property type="molecule type" value="Genomic_DNA"/>
</dbReference>
<dbReference type="InterPro" id="IPR036909">
    <property type="entry name" value="Cyt_c-like_dom_sf"/>
</dbReference>
<evidence type="ECO:0000256" key="6">
    <source>
        <dbReference type="ARBA" id="ARBA00022475"/>
    </source>
</evidence>
<feature type="compositionally biased region" description="Basic and acidic residues" evidence="22">
    <location>
        <begin position="31"/>
        <end position="58"/>
    </location>
</feature>
<keyword evidence="26" id="KW-1185">Reference proteome</keyword>
<evidence type="ECO:0000256" key="19">
    <source>
        <dbReference type="ARBA" id="ARBA00023136"/>
    </source>
</evidence>
<feature type="region of interest" description="Disordered" evidence="22">
    <location>
        <begin position="1"/>
        <end position="76"/>
    </location>
</feature>
<dbReference type="GO" id="GO:0005506">
    <property type="term" value="F:iron ion binding"/>
    <property type="evidence" value="ECO:0007669"/>
    <property type="project" value="InterPro"/>
</dbReference>
<evidence type="ECO:0000256" key="13">
    <source>
        <dbReference type="ARBA" id="ARBA00022781"/>
    </source>
</evidence>
<accession>A0A419A5Y7</accession>
<dbReference type="GO" id="GO:1902600">
    <property type="term" value="P:proton transmembrane transport"/>
    <property type="evidence" value="ECO:0007669"/>
    <property type="project" value="UniProtKB-KW"/>
</dbReference>
<dbReference type="PRINTS" id="PR00605">
    <property type="entry name" value="CYTCHROMECIC"/>
</dbReference>
<keyword evidence="12" id="KW-0677">Repeat</keyword>
<evidence type="ECO:0000256" key="2">
    <source>
        <dbReference type="ARBA" id="ARBA00004533"/>
    </source>
</evidence>
<evidence type="ECO:0000256" key="3">
    <source>
        <dbReference type="ARBA" id="ARBA00004673"/>
    </source>
</evidence>
<sequence length="356" mass="38392">MADEDKNSPLGNQPPAGKPADDVASPANPDNRIDLERQSADAEHAAKIAGEIPERTRPDAPVAPKMRRPARRKGLVQEVGSTGHEWDGITEYDNPMPRWWLWTFYATIVWAIGYMIAYPAIPLVSGATQGLLGTNYRKEVAAEIQRFDQANAGVQARLTEVALEEIPGDAELSNYAMNAGGAVFRTWCAQCHGSGAAGAAGYPNLLDNDWLWGGSLEEIHQTIRHGIRDPLDPDTHYSEMPRFGTDELLDRQQIAQVVDYVLSLSDLPHNAASAAAGAEVYADNCAACHMDDGTGDRDQGAPNLADAVWLYGSDRATVTRIVAEGPHGVMPAWASRLSEADIRAVTAYVHALGGGE</sequence>
<keyword evidence="7" id="KW-0997">Cell inner membrane</keyword>
<comment type="subcellular location">
    <subcellularLocation>
        <location evidence="2">Cell inner membrane</location>
    </subcellularLocation>
</comment>
<comment type="similarity">
    <text evidence="4">Belongs to the CcoP / FixP family.</text>
</comment>
<feature type="transmembrane region" description="Helical" evidence="23">
    <location>
        <begin position="99"/>
        <end position="121"/>
    </location>
</feature>
<dbReference type="InterPro" id="IPR009056">
    <property type="entry name" value="Cyt_c-like_dom"/>
</dbReference>
<keyword evidence="16 25" id="KW-0560">Oxidoreductase</keyword>
<evidence type="ECO:0000256" key="4">
    <source>
        <dbReference type="ARBA" id="ARBA00006113"/>
    </source>
</evidence>
<feature type="compositionally biased region" description="Basic residues" evidence="22">
    <location>
        <begin position="65"/>
        <end position="74"/>
    </location>
</feature>
<evidence type="ECO:0000256" key="16">
    <source>
        <dbReference type="ARBA" id="ARBA00023002"/>
    </source>
</evidence>
<keyword evidence="10 23" id="KW-0812">Transmembrane</keyword>
<evidence type="ECO:0000256" key="15">
    <source>
        <dbReference type="ARBA" id="ARBA00022989"/>
    </source>
</evidence>
<dbReference type="Gene3D" id="6.10.280.130">
    <property type="match status" value="1"/>
</dbReference>
<dbReference type="AlphaFoldDB" id="A0A419A5Y7"/>
<organism evidence="25 26">
    <name type="scientific">Paracoccus siganidrum</name>
    <dbReference type="NCBI Taxonomy" id="1276757"/>
    <lineage>
        <taxon>Bacteria</taxon>
        <taxon>Pseudomonadati</taxon>
        <taxon>Pseudomonadota</taxon>
        <taxon>Alphaproteobacteria</taxon>
        <taxon>Rhodobacterales</taxon>
        <taxon>Paracoccaceae</taxon>
        <taxon>Paracoccus</taxon>
    </lineage>
</organism>
<evidence type="ECO:0000256" key="8">
    <source>
        <dbReference type="ARBA" id="ARBA00022617"/>
    </source>
</evidence>
<evidence type="ECO:0000256" key="1">
    <source>
        <dbReference type="ARBA" id="ARBA00001926"/>
    </source>
</evidence>
<keyword evidence="13" id="KW-0375">Hydrogen ion transport</keyword>
<evidence type="ECO:0000259" key="24">
    <source>
        <dbReference type="PROSITE" id="PS51007"/>
    </source>
</evidence>
<dbReference type="PANTHER" id="PTHR33751">
    <property type="entry name" value="CBB3-TYPE CYTOCHROME C OXIDASE SUBUNIT FIXP"/>
    <property type="match status" value="1"/>
</dbReference>
<evidence type="ECO:0000256" key="21">
    <source>
        <dbReference type="PROSITE-ProRule" id="PRU00433"/>
    </source>
</evidence>
<keyword evidence="15 23" id="KW-1133">Transmembrane helix</keyword>
<keyword evidence="17 21" id="KW-0408">Iron</keyword>
<gene>
    <name evidence="25" type="primary">ccoP</name>
    <name evidence="25" type="ORF">D3P05_12285</name>
</gene>
<dbReference type="GO" id="GO:0005886">
    <property type="term" value="C:plasma membrane"/>
    <property type="evidence" value="ECO:0007669"/>
    <property type="project" value="UniProtKB-SubCell"/>
</dbReference>
<comment type="cofactor">
    <cofactor evidence="1">
        <name>heme c</name>
        <dbReference type="ChEBI" id="CHEBI:61717"/>
    </cofactor>
</comment>